<dbReference type="Proteomes" id="UP001066276">
    <property type="component" value="Chromosome 3_2"/>
</dbReference>
<evidence type="ECO:0000313" key="1">
    <source>
        <dbReference type="EMBL" id="KAJ1175338.1"/>
    </source>
</evidence>
<reference evidence="1" key="1">
    <citation type="journal article" date="2022" name="bioRxiv">
        <title>Sequencing and chromosome-scale assembly of the giantPleurodeles waltlgenome.</title>
        <authorList>
            <person name="Brown T."/>
            <person name="Elewa A."/>
            <person name="Iarovenko S."/>
            <person name="Subramanian E."/>
            <person name="Araus A.J."/>
            <person name="Petzold A."/>
            <person name="Susuki M."/>
            <person name="Suzuki K.-i.T."/>
            <person name="Hayashi T."/>
            <person name="Toyoda A."/>
            <person name="Oliveira C."/>
            <person name="Osipova E."/>
            <person name="Leigh N.D."/>
            <person name="Simon A."/>
            <person name="Yun M.H."/>
        </authorList>
    </citation>
    <scope>NUCLEOTIDE SEQUENCE</scope>
    <source>
        <strain evidence="1">20211129_DDA</strain>
        <tissue evidence="1">Liver</tissue>
    </source>
</reference>
<dbReference type="AlphaFoldDB" id="A0AAV7TFI1"/>
<comment type="caution">
    <text evidence="1">The sequence shown here is derived from an EMBL/GenBank/DDBJ whole genome shotgun (WGS) entry which is preliminary data.</text>
</comment>
<dbReference type="SUPFAM" id="SSF46966">
    <property type="entry name" value="Spectrin repeat"/>
    <property type="match status" value="1"/>
</dbReference>
<keyword evidence="2" id="KW-1185">Reference proteome</keyword>
<accession>A0AAV7TFI1</accession>
<gene>
    <name evidence="1" type="ORF">NDU88_000626</name>
</gene>
<sequence>MLADKTCLSGTIALLKYFLSKACAASYGSEVTGFASDETLTTIRLYNRISMNEMDTSGASRRVYCLGILERFPMFCQLKQGLQGQACAASYGSEVTGFASDETLTTIRLYNRISMNEMDTSGASRRLENYTVASVYCLGILERFPMFCQLKQGLQGQQQSLDAKKQLEYKKQAQKTRKAAAPSIANAEEFVKLFEAWLYAEDVETGTRQAIIDHINKLQNAGKEVQRINLVIASFQMKRRLWMESYDPLLNKEGFRVQTLTDKFEYIKTYVEMRLFLLKNFIILSDKFAAQRKEVLVWVDKTQDLQETLHATPCDDDSVIEKHLEKEKNIIKEMRAIEVKLHRCQETMNEMTMLLKEIETWTEKFRQTICQKGPKNGGQPWTVIMTETMSEEIKQLRQQFASLLKLTSCYTTHLEDLRLLSKWRQVAQQYHRRTSDIPEMFQSMLQQVSRRTSSMTLKGFLQKEPPRLVETSSQMSPLHQSLHREEPPHLGKVTTLTNLHDG</sequence>
<evidence type="ECO:0000313" key="2">
    <source>
        <dbReference type="Proteomes" id="UP001066276"/>
    </source>
</evidence>
<proteinExistence type="predicted"/>
<protein>
    <submittedName>
        <fullName evidence="1">Uncharacterized protein</fullName>
    </submittedName>
</protein>
<name>A0AAV7TFI1_PLEWA</name>
<dbReference type="EMBL" id="JANPWB010000006">
    <property type="protein sequence ID" value="KAJ1175338.1"/>
    <property type="molecule type" value="Genomic_DNA"/>
</dbReference>
<organism evidence="1 2">
    <name type="scientific">Pleurodeles waltl</name>
    <name type="common">Iberian ribbed newt</name>
    <dbReference type="NCBI Taxonomy" id="8319"/>
    <lineage>
        <taxon>Eukaryota</taxon>
        <taxon>Metazoa</taxon>
        <taxon>Chordata</taxon>
        <taxon>Craniata</taxon>
        <taxon>Vertebrata</taxon>
        <taxon>Euteleostomi</taxon>
        <taxon>Amphibia</taxon>
        <taxon>Batrachia</taxon>
        <taxon>Caudata</taxon>
        <taxon>Salamandroidea</taxon>
        <taxon>Salamandridae</taxon>
        <taxon>Pleurodelinae</taxon>
        <taxon>Pleurodeles</taxon>
    </lineage>
</organism>